<dbReference type="Pfam" id="PF08534">
    <property type="entry name" value="Redoxin"/>
    <property type="match status" value="1"/>
</dbReference>
<name>A0ABD3R339_9STRA</name>
<dbReference type="Proteomes" id="UP001530377">
    <property type="component" value="Unassembled WGS sequence"/>
</dbReference>
<evidence type="ECO:0000313" key="10">
    <source>
        <dbReference type="Proteomes" id="UP001530377"/>
    </source>
</evidence>
<dbReference type="InterPro" id="IPR013740">
    <property type="entry name" value="Redoxin"/>
</dbReference>
<dbReference type="InterPro" id="IPR037944">
    <property type="entry name" value="PRX5-like"/>
</dbReference>
<sequence length="203" mass="21003">MLRILLLSALAATGIAFSPIIAHAPLTSSLLSASSSPAAAVTMAEEVKVGDKIPSVILKEGQPDYGTPKDVNISDLIAGKKVAIFAVPGAFTPGCSKSHLPSFITAQDELKAKGVELTICIATNDAYVMEAWGRTSGGADAGIIFLSDSNAELSRALGLSIEGGILVRTKRFSLIAEDGVVSHYFSSAKESSDTWAPNVLAAL</sequence>
<feature type="domain" description="Thioredoxin" evidence="8">
    <location>
        <begin position="47"/>
        <end position="203"/>
    </location>
</feature>
<dbReference type="PANTHER" id="PTHR10430">
    <property type="entry name" value="PEROXIREDOXIN"/>
    <property type="match status" value="1"/>
</dbReference>
<comment type="function">
    <text evidence="6">Thiol-specific peroxidase that catalyzes the reduction of hydrogen peroxide and organic hydroperoxides to water and alcohols, respectively. Plays a role in cell protection against oxidative stress by detoxifying peroxides.</text>
</comment>
<feature type="chain" id="PRO_5044803397" description="Thioredoxin domain-containing protein" evidence="7">
    <location>
        <begin position="17"/>
        <end position="203"/>
    </location>
</feature>
<comment type="similarity">
    <text evidence="1 6">Belongs to the peroxiredoxin family. Prx5 subfamily.</text>
</comment>
<dbReference type="CDD" id="cd03013">
    <property type="entry name" value="PRX5_like"/>
    <property type="match status" value="1"/>
</dbReference>
<feature type="active site" description="Cysteine sulfenic acid (-SOH) intermediate" evidence="5">
    <location>
        <position position="95"/>
    </location>
</feature>
<evidence type="ECO:0000256" key="7">
    <source>
        <dbReference type="SAM" id="SignalP"/>
    </source>
</evidence>
<dbReference type="InterPro" id="IPR036249">
    <property type="entry name" value="Thioredoxin-like_sf"/>
</dbReference>
<dbReference type="AlphaFoldDB" id="A0ABD3R339"/>
<keyword evidence="10" id="KW-1185">Reference proteome</keyword>
<evidence type="ECO:0000256" key="1">
    <source>
        <dbReference type="ARBA" id="ARBA00010505"/>
    </source>
</evidence>
<accession>A0ABD3R339</accession>
<keyword evidence="2 6" id="KW-0575">Peroxidase</keyword>
<evidence type="ECO:0000256" key="3">
    <source>
        <dbReference type="ARBA" id="ARBA00022862"/>
    </source>
</evidence>
<feature type="signal peptide" evidence="7">
    <location>
        <begin position="1"/>
        <end position="16"/>
    </location>
</feature>
<dbReference type="Gene3D" id="3.40.30.10">
    <property type="entry name" value="Glutaredoxin"/>
    <property type="match status" value="1"/>
</dbReference>
<keyword evidence="3 6" id="KW-0049">Antioxidant</keyword>
<dbReference type="PROSITE" id="PS51352">
    <property type="entry name" value="THIOREDOXIN_2"/>
    <property type="match status" value="1"/>
</dbReference>
<keyword evidence="6" id="KW-0676">Redox-active center</keyword>
<evidence type="ECO:0000256" key="4">
    <source>
        <dbReference type="ARBA" id="ARBA00023002"/>
    </source>
</evidence>
<comment type="caution">
    <text evidence="9">The sequence shown here is derived from an EMBL/GenBank/DDBJ whole genome shotgun (WGS) entry which is preliminary data.</text>
</comment>
<proteinExistence type="inferred from homology"/>
<dbReference type="SUPFAM" id="SSF52833">
    <property type="entry name" value="Thioredoxin-like"/>
    <property type="match status" value="1"/>
</dbReference>
<keyword evidence="4 6" id="KW-0560">Oxidoreductase</keyword>
<dbReference type="GO" id="GO:0004601">
    <property type="term" value="F:peroxidase activity"/>
    <property type="evidence" value="ECO:0007669"/>
    <property type="project" value="UniProtKB-KW"/>
</dbReference>
<protein>
    <recommendedName>
        <fullName evidence="8">Thioredoxin domain-containing protein</fullName>
    </recommendedName>
</protein>
<dbReference type="PANTHER" id="PTHR10430:SF16">
    <property type="entry name" value="PEROXIREDOXIN-5, MITOCHONDRIAL"/>
    <property type="match status" value="1"/>
</dbReference>
<organism evidence="9 10">
    <name type="scientific">Cyclostephanos tholiformis</name>
    <dbReference type="NCBI Taxonomy" id="382380"/>
    <lineage>
        <taxon>Eukaryota</taxon>
        <taxon>Sar</taxon>
        <taxon>Stramenopiles</taxon>
        <taxon>Ochrophyta</taxon>
        <taxon>Bacillariophyta</taxon>
        <taxon>Coscinodiscophyceae</taxon>
        <taxon>Thalassiosirophycidae</taxon>
        <taxon>Stephanodiscales</taxon>
        <taxon>Stephanodiscaceae</taxon>
        <taxon>Cyclostephanos</taxon>
    </lineage>
</organism>
<reference evidence="9 10" key="1">
    <citation type="submission" date="2024-10" db="EMBL/GenBank/DDBJ databases">
        <title>Updated reference genomes for cyclostephanoid diatoms.</title>
        <authorList>
            <person name="Roberts W.R."/>
            <person name="Alverson A.J."/>
        </authorList>
    </citation>
    <scope>NUCLEOTIDE SEQUENCE [LARGE SCALE GENOMIC DNA]</scope>
    <source>
        <strain evidence="9 10">AJA228-03</strain>
    </source>
</reference>
<evidence type="ECO:0000313" key="9">
    <source>
        <dbReference type="EMBL" id="KAL3806647.1"/>
    </source>
</evidence>
<dbReference type="InterPro" id="IPR013766">
    <property type="entry name" value="Thioredoxin_domain"/>
</dbReference>
<gene>
    <name evidence="9" type="ORF">ACHAXA_001949</name>
</gene>
<evidence type="ECO:0000256" key="6">
    <source>
        <dbReference type="RuleBase" id="RU366011"/>
    </source>
</evidence>
<keyword evidence="7" id="KW-0732">Signal</keyword>
<evidence type="ECO:0000256" key="2">
    <source>
        <dbReference type="ARBA" id="ARBA00022559"/>
    </source>
</evidence>
<evidence type="ECO:0000256" key="5">
    <source>
        <dbReference type="PIRSR" id="PIRSR637944-1"/>
    </source>
</evidence>
<dbReference type="EMBL" id="JALLPB020000763">
    <property type="protein sequence ID" value="KAL3806647.1"/>
    <property type="molecule type" value="Genomic_DNA"/>
</dbReference>
<evidence type="ECO:0000259" key="8">
    <source>
        <dbReference type="PROSITE" id="PS51352"/>
    </source>
</evidence>